<evidence type="ECO:0000313" key="2">
    <source>
        <dbReference type="EMBL" id="KAK7086186.1"/>
    </source>
</evidence>
<dbReference type="Proteomes" id="UP001381693">
    <property type="component" value="Unassembled WGS sequence"/>
</dbReference>
<organism evidence="2 3">
    <name type="scientific">Halocaridina rubra</name>
    <name type="common">Hawaiian red shrimp</name>
    <dbReference type="NCBI Taxonomy" id="373956"/>
    <lineage>
        <taxon>Eukaryota</taxon>
        <taxon>Metazoa</taxon>
        <taxon>Ecdysozoa</taxon>
        <taxon>Arthropoda</taxon>
        <taxon>Crustacea</taxon>
        <taxon>Multicrustacea</taxon>
        <taxon>Malacostraca</taxon>
        <taxon>Eumalacostraca</taxon>
        <taxon>Eucarida</taxon>
        <taxon>Decapoda</taxon>
        <taxon>Pleocyemata</taxon>
        <taxon>Caridea</taxon>
        <taxon>Atyoidea</taxon>
        <taxon>Atyidae</taxon>
        <taxon>Halocaridina</taxon>
    </lineage>
</organism>
<comment type="caution">
    <text evidence="2">The sequence shown here is derived from an EMBL/GenBank/DDBJ whole genome shotgun (WGS) entry which is preliminary data.</text>
</comment>
<protein>
    <submittedName>
        <fullName evidence="2">Uncharacterized protein</fullName>
    </submittedName>
</protein>
<feature type="non-terminal residue" evidence="2">
    <location>
        <position position="54"/>
    </location>
</feature>
<keyword evidence="3" id="KW-1185">Reference proteome</keyword>
<evidence type="ECO:0000313" key="3">
    <source>
        <dbReference type="Proteomes" id="UP001381693"/>
    </source>
</evidence>
<dbReference type="EMBL" id="JAXCGZ010000313">
    <property type="protein sequence ID" value="KAK7086186.1"/>
    <property type="molecule type" value="Genomic_DNA"/>
</dbReference>
<proteinExistence type="predicted"/>
<accession>A0AAN8XP07</accession>
<evidence type="ECO:0000256" key="1">
    <source>
        <dbReference type="SAM" id="MobiDB-lite"/>
    </source>
</evidence>
<feature type="region of interest" description="Disordered" evidence="1">
    <location>
        <begin position="17"/>
        <end position="54"/>
    </location>
</feature>
<gene>
    <name evidence="2" type="ORF">SK128_006776</name>
</gene>
<name>A0AAN8XP07_HALRR</name>
<reference evidence="2 3" key="1">
    <citation type="submission" date="2023-11" db="EMBL/GenBank/DDBJ databases">
        <title>Halocaridina rubra genome assembly.</title>
        <authorList>
            <person name="Smith C."/>
        </authorList>
    </citation>
    <scope>NUCLEOTIDE SEQUENCE [LARGE SCALE GENOMIC DNA]</scope>
    <source>
        <strain evidence="2">EP-1</strain>
        <tissue evidence="2">Whole</tissue>
    </source>
</reference>
<sequence>MRFFFFITARLLRECHQNQQAHSSQSSDGPSYELPPLKEEDDTELEADILSKPT</sequence>
<feature type="compositionally biased region" description="Low complexity" evidence="1">
    <location>
        <begin position="17"/>
        <end position="27"/>
    </location>
</feature>
<dbReference type="AlphaFoldDB" id="A0AAN8XP07"/>